<evidence type="ECO:0000256" key="1">
    <source>
        <dbReference type="SAM" id="MobiDB-lite"/>
    </source>
</evidence>
<dbReference type="AlphaFoldDB" id="A0AAV0BMD3"/>
<evidence type="ECO:0000313" key="2">
    <source>
        <dbReference type="EMBL" id="CAH7688214.1"/>
    </source>
</evidence>
<dbReference type="EMBL" id="CALTRL010005964">
    <property type="protein sequence ID" value="CAH7688214.1"/>
    <property type="molecule type" value="Genomic_DNA"/>
</dbReference>
<organism evidence="2 3">
    <name type="scientific">Phakopsora pachyrhizi</name>
    <name type="common">Asian soybean rust disease fungus</name>
    <dbReference type="NCBI Taxonomy" id="170000"/>
    <lineage>
        <taxon>Eukaryota</taxon>
        <taxon>Fungi</taxon>
        <taxon>Dikarya</taxon>
        <taxon>Basidiomycota</taxon>
        <taxon>Pucciniomycotina</taxon>
        <taxon>Pucciniomycetes</taxon>
        <taxon>Pucciniales</taxon>
        <taxon>Phakopsoraceae</taxon>
        <taxon>Phakopsora</taxon>
    </lineage>
</organism>
<protein>
    <submittedName>
        <fullName evidence="2">Uncharacterized protein</fullName>
    </submittedName>
</protein>
<evidence type="ECO:0000313" key="3">
    <source>
        <dbReference type="Proteomes" id="UP001153365"/>
    </source>
</evidence>
<keyword evidence="3" id="KW-1185">Reference proteome</keyword>
<name>A0AAV0BMD3_PHAPC</name>
<comment type="caution">
    <text evidence="2">The sequence shown here is derived from an EMBL/GenBank/DDBJ whole genome shotgun (WGS) entry which is preliminary data.</text>
</comment>
<dbReference type="Proteomes" id="UP001153365">
    <property type="component" value="Unassembled WGS sequence"/>
</dbReference>
<sequence>MSCTSTESSSNDSSSVSSPARSKDLDLDSYFSDLPDEKSYKTSISAYQKNNRKKPIYVRSVKTNNEEDDDYITQRWNQMLERQRQTEAEVRKVILNRDRLHPFELSKWLDSEDTCNLPIPSLGVQLRMVKQNSSSQSTVSSEN</sequence>
<reference evidence="2" key="1">
    <citation type="submission" date="2022-06" db="EMBL/GenBank/DDBJ databases">
        <authorList>
            <consortium name="SYNGENTA / RWTH Aachen University"/>
        </authorList>
    </citation>
    <scope>NUCLEOTIDE SEQUENCE</scope>
</reference>
<gene>
    <name evidence="2" type="ORF">PPACK8108_LOCUS23150</name>
</gene>
<proteinExistence type="predicted"/>
<feature type="region of interest" description="Disordered" evidence="1">
    <location>
        <begin position="1"/>
        <end position="27"/>
    </location>
</feature>
<accession>A0AAV0BMD3</accession>
<feature type="compositionally biased region" description="Low complexity" evidence="1">
    <location>
        <begin position="1"/>
        <end position="20"/>
    </location>
</feature>